<dbReference type="GO" id="GO:0016829">
    <property type="term" value="F:lyase activity"/>
    <property type="evidence" value="ECO:0007669"/>
    <property type="project" value="UniProtKB-KW"/>
</dbReference>
<dbReference type="Gene3D" id="3.20.20.60">
    <property type="entry name" value="Phosphoenolpyruvate-binding domains"/>
    <property type="match status" value="1"/>
</dbReference>
<dbReference type="InterPro" id="IPR011076">
    <property type="entry name" value="Malate_synth_sf"/>
</dbReference>
<evidence type="ECO:0000256" key="2">
    <source>
        <dbReference type="ARBA" id="ARBA00022723"/>
    </source>
</evidence>
<accession>A0A420DVZ7</accession>
<dbReference type="InterPro" id="IPR054255">
    <property type="entry name" value="DUF6986"/>
</dbReference>
<dbReference type="SUPFAM" id="SSF51645">
    <property type="entry name" value="Malate synthase G"/>
    <property type="match status" value="1"/>
</dbReference>
<dbReference type="AlphaFoldDB" id="A0A420DVZ7"/>
<keyword evidence="3" id="KW-0460">Magnesium</keyword>
<dbReference type="EMBL" id="RAQJ01000001">
    <property type="protein sequence ID" value="RKE98399.1"/>
    <property type="molecule type" value="Genomic_DNA"/>
</dbReference>
<organism evidence="4 5">
    <name type="scientific">Ichthyenterobacterium magnum</name>
    <dbReference type="NCBI Taxonomy" id="1230530"/>
    <lineage>
        <taxon>Bacteria</taxon>
        <taxon>Pseudomonadati</taxon>
        <taxon>Bacteroidota</taxon>
        <taxon>Flavobacteriia</taxon>
        <taxon>Flavobacteriales</taxon>
        <taxon>Flavobacteriaceae</taxon>
        <taxon>Ichthyenterobacterium</taxon>
    </lineage>
</organism>
<name>A0A420DVZ7_9FLAO</name>
<dbReference type="GO" id="GO:0000287">
    <property type="term" value="F:magnesium ion binding"/>
    <property type="evidence" value="ECO:0007669"/>
    <property type="project" value="TreeGrafter"/>
</dbReference>
<dbReference type="PANTHER" id="PTHR32308:SF10">
    <property type="entry name" value="CITRATE LYASE SUBUNIT BETA"/>
    <property type="match status" value="1"/>
</dbReference>
<sequence length="477" mass="53640">MNLSISEDKKASIFDDLKTANQAFNKIYRGDREDRQPIHTVYGGANLFKSNTTDVLGSIALKSLLHYAPNFIEFGKAFKLKGSKKLPSKPKKQEKLIKELEGLSAEDLKNHPAGFSYNIYQKVIAKLKKEGVEDFRIDFEDGFGNRSDKEEDETAIFAAQQVATGMADGTLSPFIGIRIKPFTEELKHRGQRTLDLFLTTLLIETGGKLPDNFIVMLPKVTIPEQIIALVSFFEVIEEKFNLESGTLKMEMMVETTQSIMDHNGTNPLFRFIAASKGRCIATHFGTYDYTASNNITASYQEMDHDVCDFAHYTTKVALAHTGIWLSDGATNTMPIGPHRGDLTEVQEQENKKVVHRAWLKGYKHIRHSLYKGLYQGWDLNPAQLPMRYTAVYAFFLESYDDAVIRLKTFVEKAAQATLIGDTFDDAATGQGLLNYFLKALNSGAITIDEVLATGLTLDEIRTRSFAKILKDRRSKLK</sequence>
<dbReference type="Pfam" id="PF22484">
    <property type="entry name" value="DUF6986"/>
    <property type="match status" value="1"/>
</dbReference>
<evidence type="ECO:0000256" key="1">
    <source>
        <dbReference type="ARBA" id="ARBA00001946"/>
    </source>
</evidence>
<keyword evidence="2" id="KW-0479">Metal-binding</keyword>
<reference evidence="4 5" key="1">
    <citation type="submission" date="2018-09" db="EMBL/GenBank/DDBJ databases">
        <title>Genomic Encyclopedia of Archaeal and Bacterial Type Strains, Phase II (KMG-II): from individual species to whole genera.</title>
        <authorList>
            <person name="Goeker M."/>
        </authorList>
    </citation>
    <scope>NUCLEOTIDE SEQUENCE [LARGE SCALE GENOMIC DNA]</scope>
    <source>
        <strain evidence="4 5">DSM 26283</strain>
    </source>
</reference>
<evidence type="ECO:0000313" key="4">
    <source>
        <dbReference type="EMBL" id="RKE98399.1"/>
    </source>
</evidence>
<dbReference type="Proteomes" id="UP000284892">
    <property type="component" value="Unassembled WGS sequence"/>
</dbReference>
<dbReference type="RefSeq" id="WP_120199615.1">
    <property type="nucleotide sequence ID" value="NZ_RAQJ01000001.1"/>
</dbReference>
<dbReference type="OrthoDB" id="9808769at2"/>
<keyword evidence="4" id="KW-0456">Lyase</keyword>
<evidence type="ECO:0000313" key="5">
    <source>
        <dbReference type="Proteomes" id="UP000284892"/>
    </source>
</evidence>
<dbReference type="PANTHER" id="PTHR32308">
    <property type="entry name" value="LYASE BETA SUBUNIT, PUTATIVE (AFU_ORTHOLOGUE AFUA_4G13030)-RELATED"/>
    <property type="match status" value="1"/>
</dbReference>
<dbReference type="GO" id="GO:0006107">
    <property type="term" value="P:oxaloacetate metabolic process"/>
    <property type="evidence" value="ECO:0007669"/>
    <property type="project" value="TreeGrafter"/>
</dbReference>
<keyword evidence="5" id="KW-1185">Reference proteome</keyword>
<gene>
    <name evidence="4" type="ORF">BXY80_0484</name>
</gene>
<comment type="cofactor">
    <cofactor evidence="1">
        <name>Mg(2+)</name>
        <dbReference type="ChEBI" id="CHEBI:18420"/>
    </cofactor>
</comment>
<evidence type="ECO:0000256" key="3">
    <source>
        <dbReference type="ARBA" id="ARBA00022842"/>
    </source>
</evidence>
<comment type="caution">
    <text evidence="4">The sequence shown here is derived from an EMBL/GenBank/DDBJ whole genome shotgun (WGS) entry which is preliminary data.</text>
</comment>
<dbReference type="InterPro" id="IPR040442">
    <property type="entry name" value="Pyrv_kinase-like_dom_sf"/>
</dbReference>
<proteinExistence type="predicted"/>
<protein>
    <submittedName>
        <fullName evidence="4">HpcH/HpaI aldolase/citrate lyase family protein</fullName>
    </submittedName>
</protein>